<comment type="catalytic activity">
    <reaction evidence="6">
        <text>L-histidine(out) + L-arginine(in) = L-histidine(in) + L-arginine(out)</text>
        <dbReference type="Rhea" id="RHEA:71063"/>
        <dbReference type="ChEBI" id="CHEBI:32682"/>
        <dbReference type="ChEBI" id="CHEBI:57595"/>
    </reaction>
</comment>
<feature type="compositionally biased region" description="Basic residues" evidence="7">
    <location>
        <begin position="286"/>
        <end position="298"/>
    </location>
</feature>
<comment type="subcellular location">
    <subcellularLocation>
        <location evidence="1">Membrane</location>
        <topology evidence="1">Multi-pass membrane protein</topology>
    </subcellularLocation>
</comment>
<dbReference type="GO" id="GO:0015174">
    <property type="term" value="F:basic amino acid transmembrane transporter activity"/>
    <property type="evidence" value="ECO:0007669"/>
    <property type="project" value="TreeGrafter"/>
</dbReference>
<sequence length="450" mass="48864">MLVSVDWGTVSSTLGVASIFTWLFAQSPQVYENYKRGSVEGLALPFLVSWFLGDFTNLLGCVLTHQLPFQTWLAAYFILVDVVLCAQFAYYSRLRPVPQFPPLSEGFPYAQPSPHASARPCARSTRPSRRSTARPLRTVASATLHGRAGRGRPDAGAGTAAHEQQSEQAAAADEAEHEHRVPLEYDWERVIGRTSAWVCTTAYLTSRLPQIWQNFRRRSVEGLAMTLFAAAFLGNSLYVASILTNPLASSTRYLLESTPYLLGSGGTLCFDLMIIGQSWLYSDKRKARRDRERRRRGAHGFDAEEEAALLHGDGAGDGGLGDGYGDGEAHKVRRTGSRIKPQRSRSTSTLGARSISAGRTLSTSRGPRRSESTELVPGAGGSRGARFLVSPHDAEHALALDNGDDDGASLDGPSRSVSRGSSTRVLSRQPSFDAIQEEGESSVTLRGADD</sequence>
<feature type="compositionally biased region" description="Low complexity" evidence="7">
    <location>
        <begin position="409"/>
        <end position="428"/>
    </location>
</feature>
<accession>A0A5C5FW23</accession>
<feature type="compositionally biased region" description="Low complexity" evidence="7">
    <location>
        <begin position="116"/>
        <end position="125"/>
    </location>
</feature>
<gene>
    <name evidence="9" type="ORF">DMC30DRAFT_352595</name>
</gene>
<dbReference type="PANTHER" id="PTHR16201:SF34">
    <property type="entry name" value="LYSOSOMAL AMINO ACID TRANSPORTER 1"/>
    <property type="match status" value="1"/>
</dbReference>
<evidence type="ECO:0000256" key="1">
    <source>
        <dbReference type="ARBA" id="ARBA00004141"/>
    </source>
</evidence>
<name>A0A5C5FW23_9BASI</name>
<feature type="transmembrane region" description="Helical" evidence="8">
    <location>
        <begin position="222"/>
        <end position="240"/>
    </location>
</feature>
<dbReference type="PANTHER" id="PTHR16201">
    <property type="entry name" value="SEVEN TRANSMEMBRANE PROTEIN 1-RELATED"/>
    <property type="match status" value="1"/>
</dbReference>
<dbReference type="EMBL" id="SOZI01000072">
    <property type="protein sequence ID" value="TNY20234.1"/>
    <property type="molecule type" value="Genomic_DNA"/>
</dbReference>
<evidence type="ECO:0000256" key="3">
    <source>
        <dbReference type="ARBA" id="ARBA00022989"/>
    </source>
</evidence>
<dbReference type="Gene3D" id="1.20.1280.290">
    <property type="match status" value="2"/>
</dbReference>
<evidence type="ECO:0000313" key="9">
    <source>
        <dbReference type="EMBL" id="TNY20234.1"/>
    </source>
</evidence>
<feature type="compositionally biased region" description="Polar residues" evidence="7">
    <location>
        <begin position="344"/>
        <end position="365"/>
    </location>
</feature>
<comment type="similarity">
    <text evidence="5">Belongs to the laat-1 family.</text>
</comment>
<reference evidence="9 10" key="1">
    <citation type="submission" date="2019-03" db="EMBL/GenBank/DDBJ databases">
        <title>Rhodosporidium diobovatum UCD-FST 08-225 genome sequencing, assembly, and annotation.</title>
        <authorList>
            <person name="Fakankun I.U."/>
            <person name="Fristensky B."/>
            <person name="Levin D.B."/>
        </authorList>
    </citation>
    <scope>NUCLEOTIDE SEQUENCE [LARGE SCALE GENOMIC DNA]</scope>
    <source>
        <strain evidence="9 10">UCD-FST 08-225</strain>
    </source>
</reference>
<evidence type="ECO:0000256" key="8">
    <source>
        <dbReference type="SAM" id="Phobius"/>
    </source>
</evidence>
<keyword evidence="10" id="KW-1185">Reference proteome</keyword>
<dbReference type="GO" id="GO:0034488">
    <property type="term" value="P:basic amino acid transmembrane export from vacuole"/>
    <property type="evidence" value="ECO:0007669"/>
    <property type="project" value="TreeGrafter"/>
</dbReference>
<dbReference type="Pfam" id="PF04193">
    <property type="entry name" value="PQ-loop"/>
    <property type="match status" value="2"/>
</dbReference>
<comment type="caution">
    <text evidence="9">The sequence shown here is derived from an EMBL/GenBank/DDBJ whole genome shotgun (WGS) entry which is preliminary data.</text>
</comment>
<keyword evidence="2 8" id="KW-0812">Transmembrane</keyword>
<evidence type="ECO:0000256" key="5">
    <source>
        <dbReference type="ARBA" id="ARBA00038039"/>
    </source>
</evidence>
<keyword evidence="4 8" id="KW-0472">Membrane</keyword>
<dbReference type="FunFam" id="1.20.1280.290:FF:000009">
    <property type="entry name" value="PQ loop repeat family protein"/>
    <property type="match status" value="1"/>
</dbReference>
<dbReference type="SMART" id="SM00679">
    <property type="entry name" value="CTNS"/>
    <property type="match status" value="2"/>
</dbReference>
<feature type="compositionally biased region" description="Low complexity" evidence="7">
    <location>
        <begin position="154"/>
        <end position="172"/>
    </location>
</feature>
<dbReference type="AlphaFoldDB" id="A0A5C5FW23"/>
<evidence type="ECO:0000313" key="10">
    <source>
        <dbReference type="Proteomes" id="UP000311382"/>
    </source>
</evidence>
<dbReference type="Proteomes" id="UP000311382">
    <property type="component" value="Unassembled WGS sequence"/>
</dbReference>
<dbReference type="OrthoDB" id="8048523at2759"/>
<feature type="transmembrane region" description="Helical" evidence="8">
    <location>
        <begin position="6"/>
        <end position="25"/>
    </location>
</feature>
<dbReference type="GO" id="GO:0000329">
    <property type="term" value="C:fungal-type vacuole membrane"/>
    <property type="evidence" value="ECO:0007669"/>
    <property type="project" value="TreeGrafter"/>
</dbReference>
<evidence type="ECO:0000256" key="4">
    <source>
        <dbReference type="ARBA" id="ARBA00023136"/>
    </source>
</evidence>
<dbReference type="InterPro" id="IPR006603">
    <property type="entry name" value="PQ-loop_rpt"/>
</dbReference>
<keyword evidence="3 8" id="KW-1133">Transmembrane helix</keyword>
<proteinExistence type="inferred from homology"/>
<dbReference type="InterPro" id="IPR051415">
    <property type="entry name" value="LAAT-1"/>
</dbReference>
<feature type="compositionally biased region" description="Gly residues" evidence="7">
    <location>
        <begin position="313"/>
        <end position="326"/>
    </location>
</feature>
<evidence type="ECO:0000256" key="2">
    <source>
        <dbReference type="ARBA" id="ARBA00022692"/>
    </source>
</evidence>
<feature type="transmembrane region" description="Helical" evidence="8">
    <location>
        <begin position="37"/>
        <end position="53"/>
    </location>
</feature>
<feature type="transmembrane region" description="Helical" evidence="8">
    <location>
        <begin position="73"/>
        <end position="91"/>
    </location>
</feature>
<evidence type="ECO:0000256" key="7">
    <source>
        <dbReference type="SAM" id="MobiDB-lite"/>
    </source>
</evidence>
<feature type="region of interest" description="Disordered" evidence="7">
    <location>
        <begin position="286"/>
        <end position="450"/>
    </location>
</feature>
<feature type="compositionally biased region" description="Basic residues" evidence="7">
    <location>
        <begin position="331"/>
        <end position="343"/>
    </location>
</feature>
<protein>
    <submittedName>
        <fullName evidence="9">PQ loop repeat-domain-containing protein</fullName>
    </submittedName>
</protein>
<feature type="region of interest" description="Disordered" evidence="7">
    <location>
        <begin position="111"/>
        <end position="175"/>
    </location>
</feature>
<feature type="transmembrane region" description="Helical" evidence="8">
    <location>
        <begin position="260"/>
        <end position="281"/>
    </location>
</feature>
<evidence type="ECO:0000256" key="6">
    <source>
        <dbReference type="ARBA" id="ARBA00050768"/>
    </source>
</evidence>
<organism evidence="9 10">
    <name type="scientific">Rhodotorula diobovata</name>
    <dbReference type="NCBI Taxonomy" id="5288"/>
    <lineage>
        <taxon>Eukaryota</taxon>
        <taxon>Fungi</taxon>
        <taxon>Dikarya</taxon>
        <taxon>Basidiomycota</taxon>
        <taxon>Pucciniomycotina</taxon>
        <taxon>Microbotryomycetes</taxon>
        <taxon>Sporidiobolales</taxon>
        <taxon>Sporidiobolaceae</taxon>
        <taxon>Rhodotorula</taxon>
    </lineage>
</organism>